<protein>
    <submittedName>
        <fullName evidence="1">Uncharacterized protein</fullName>
    </submittedName>
</protein>
<evidence type="ECO:0000313" key="1">
    <source>
        <dbReference type="EMBL" id="EST18532.1"/>
    </source>
</evidence>
<dbReference type="AlphaFoldDB" id="V6JF52"/>
<accession>V6JF52</accession>
<gene>
    <name evidence="1" type="ORF">M878_45260</name>
</gene>
<comment type="caution">
    <text evidence="1">The sequence shown here is derived from an EMBL/GenBank/DDBJ whole genome shotgun (WGS) entry which is preliminary data.</text>
</comment>
<reference evidence="1 2" key="1">
    <citation type="journal article" date="2014" name="Genome Announc.">
        <title>Draft Genome Sequence of Streptomyces roseochromogenes subsp. oscitans DS 12.976, Producer of the Aminocoumarin Antibiotic Clorobiocin.</title>
        <authorList>
            <person name="Ruckert C."/>
            <person name="Kalinowski J."/>
            <person name="Heide L."/>
            <person name="Apel A.K."/>
        </authorList>
    </citation>
    <scope>NUCLEOTIDE SEQUENCE [LARGE SCALE GENOMIC DNA]</scope>
    <source>
        <strain evidence="1 2">DS 12.976</strain>
    </source>
</reference>
<dbReference type="HOGENOM" id="CLU_3333740_0_0_11"/>
<dbReference type="EMBL" id="AWQX01000391">
    <property type="protein sequence ID" value="EST18532.1"/>
    <property type="molecule type" value="Genomic_DNA"/>
</dbReference>
<proteinExistence type="predicted"/>
<dbReference type="Proteomes" id="UP000017984">
    <property type="component" value="Chromosome"/>
</dbReference>
<organism evidence="1 2">
    <name type="scientific">Streptomyces roseochromogenus subsp. oscitans DS 12.976</name>
    <dbReference type="NCBI Taxonomy" id="1352936"/>
    <lineage>
        <taxon>Bacteria</taxon>
        <taxon>Bacillati</taxon>
        <taxon>Actinomycetota</taxon>
        <taxon>Actinomycetes</taxon>
        <taxon>Kitasatosporales</taxon>
        <taxon>Streptomycetaceae</taxon>
        <taxon>Streptomyces</taxon>
    </lineage>
</organism>
<dbReference type="STRING" id="1352936.M878_45260"/>
<dbReference type="PATRIC" id="fig|1352936.5.peg.9405"/>
<evidence type="ECO:0000313" key="2">
    <source>
        <dbReference type="Proteomes" id="UP000017984"/>
    </source>
</evidence>
<name>V6JF52_STRRC</name>
<sequence length="38" mass="4161">MGPATRVAPAAQVGQISSIEKSKEMVMPWYTRSEGRIP</sequence>
<keyword evidence="2" id="KW-1185">Reference proteome</keyword>